<organism evidence="1 2">
    <name type="scientific">Georgfuchsia toluolica</name>
    <dbReference type="NCBI Taxonomy" id="424218"/>
    <lineage>
        <taxon>Bacteria</taxon>
        <taxon>Pseudomonadati</taxon>
        <taxon>Pseudomonadota</taxon>
        <taxon>Betaproteobacteria</taxon>
        <taxon>Nitrosomonadales</taxon>
        <taxon>Sterolibacteriaceae</taxon>
        <taxon>Georgfuchsia</taxon>
    </lineage>
</organism>
<comment type="caution">
    <text evidence="1">The sequence shown here is derived from an EMBL/GenBank/DDBJ whole genome shotgun (WGS) entry which is preliminary data.</text>
</comment>
<name>A0A916MZZ6_9PROT</name>
<keyword evidence="2" id="KW-1185">Reference proteome</keyword>
<dbReference type="EMBL" id="CAJQUM010000001">
    <property type="protein sequence ID" value="CAG4883403.1"/>
    <property type="molecule type" value="Genomic_DNA"/>
</dbReference>
<dbReference type="Proteomes" id="UP000742786">
    <property type="component" value="Unassembled WGS sequence"/>
</dbReference>
<accession>A0A916MZZ6</accession>
<sequence length="357" mass="41357">MFFAHLLSGFDTIECAYWLASNGLGGLDFEQLALEKSLISTSKSRHPKVITLGSEQFLLASHGTGSGYPFLLENDAFSIQCGEFNKPNFYVAFRSFALWHIGASALHQRFLAWAASVGLMPYRPEKLSRVDMTFDYQIDPIDFDEDCFVSQANKDAQHRKDGRVQTFRFGAGDLVLRVYNKCDEIEEKSAKSWFYALWGVEKNVWRIEWQTRKELLKHFGIRTFQDLAERQGDLLRYLVNDHTALRIRTDDSNRSRWPLHPLWVDLQARVNVMEGLGVVRECDPQSLLDERLIRLGVSVYGYMKRLAAIHGLKRGYSEVGLEETIERLRKLLNRVHDPLSWDGDVQRRMDEMRLGQW</sequence>
<evidence type="ECO:0000313" key="2">
    <source>
        <dbReference type="Proteomes" id="UP000742786"/>
    </source>
</evidence>
<proteinExistence type="predicted"/>
<evidence type="ECO:0008006" key="3">
    <source>
        <dbReference type="Google" id="ProtNLM"/>
    </source>
</evidence>
<protein>
    <recommendedName>
        <fullName evidence="3">Replication initiation factor</fullName>
    </recommendedName>
</protein>
<evidence type="ECO:0000313" key="1">
    <source>
        <dbReference type="EMBL" id="CAG4883403.1"/>
    </source>
</evidence>
<dbReference type="AlphaFoldDB" id="A0A916MZZ6"/>
<reference evidence="1" key="1">
    <citation type="submission" date="2021-04" db="EMBL/GenBank/DDBJ databases">
        <authorList>
            <person name="Hornung B."/>
        </authorList>
    </citation>
    <scope>NUCLEOTIDE SEQUENCE</scope>
    <source>
        <strain evidence="1">G5G6</strain>
    </source>
</reference>
<gene>
    <name evidence="1" type="ORF">GTOL_11285</name>
</gene>